<dbReference type="VEuPathDB" id="FungiDB:RhiirFUN_006134"/>
<accession>A0A2I1FM43</accession>
<gene>
    <name evidence="1" type="ORF">CHRIB12_LOCUS18090</name>
</gene>
<organism evidence="1 2">
    <name type="scientific">Rhizophagus irregularis</name>
    <dbReference type="NCBI Taxonomy" id="588596"/>
    <lineage>
        <taxon>Eukaryota</taxon>
        <taxon>Fungi</taxon>
        <taxon>Fungi incertae sedis</taxon>
        <taxon>Mucoromycota</taxon>
        <taxon>Glomeromycotina</taxon>
        <taxon>Glomeromycetes</taxon>
        <taxon>Glomerales</taxon>
        <taxon>Glomeraceae</taxon>
        <taxon>Rhizophagus</taxon>
    </lineage>
</organism>
<protein>
    <submittedName>
        <fullName evidence="1">Uncharacterized protein</fullName>
    </submittedName>
</protein>
<comment type="caution">
    <text evidence="1">The sequence shown here is derived from an EMBL/GenBank/DDBJ whole genome shotgun (WGS) entry which is preliminary data.</text>
</comment>
<evidence type="ECO:0000313" key="1">
    <source>
        <dbReference type="EMBL" id="CAB5382746.1"/>
    </source>
</evidence>
<dbReference type="VEuPathDB" id="FungiDB:RhiirA1_479837"/>
<dbReference type="AlphaFoldDB" id="A0A2I1FM43"/>
<dbReference type="Proteomes" id="UP000684084">
    <property type="component" value="Unassembled WGS sequence"/>
</dbReference>
<reference evidence="1" key="1">
    <citation type="submission" date="2020-05" db="EMBL/GenBank/DDBJ databases">
        <authorList>
            <person name="Rincon C."/>
            <person name="Sanders R I."/>
            <person name="Robbins C."/>
            <person name="Chaturvedi A."/>
        </authorList>
    </citation>
    <scope>NUCLEOTIDE SEQUENCE</scope>
    <source>
        <strain evidence="1">CHB12</strain>
    </source>
</reference>
<dbReference type="OrthoDB" id="2304091at2759"/>
<dbReference type="EMBL" id="CAGKOT010000047">
    <property type="protein sequence ID" value="CAB5382746.1"/>
    <property type="molecule type" value="Genomic_DNA"/>
</dbReference>
<evidence type="ECO:0000313" key="2">
    <source>
        <dbReference type="Proteomes" id="UP000684084"/>
    </source>
</evidence>
<sequence>MNKRFEEFNDEKYLLCFYLHPLFRDIPLKSGIYAKLAKTALSIGQNLGFDLEQSRALCLQLSQYRKKESPFDLEFGHGFQEPINW</sequence>
<name>A0A2I1FM43_9GLOM</name>
<proteinExistence type="predicted"/>